<sequence>MEILSKMLYTSLYHYCQELTSHFSEIPEERKQTLKHLASHITNKINQEQDIHLVYICTHNSRRSFFGQVWAAVAAEFYGLSSIKTYSAGTEATLINPTAITTLLNVGYSISGDFSGDNPVYKVKYTDDLSVTCFSKTINHEKNPKKGFIAIMTCSEANESCPVVPGADLRISTPYEDPKQFDKTPVEKDQYEITSRKIALEILFTLSLLNT</sequence>
<keyword evidence="2" id="KW-1185">Reference proteome</keyword>
<gene>
    <name evidence="1" type="ORF">GCM10009118_09520</name>
</gene>
<dbReference type="InterPro" id="IPR036196">
    <property type="entry name" value="Ptyr_pPase_sf"/>
</dbReference>
<proteinExistence type="predicted"/>
<evidence type="ECO:0000313" key="2">
    <source>
        <dbReference type="Proteomes" id="UP001501126"/>
    </source>
</evidence>
<organism evidence="1 2">
    <name type="scientific">Wandonia haliotis</name>
    <dbReference type="NCBI Taxonomy" id="574963"/>
    <lineage>
        <taxon>Bacteria</taxon>
        <taxon>Pseudomonadati</taxon>
        <taxon>Bacteroidota</taxon>
        <taxon>Flavobacteriia</taxon>
        <taxon>Flavobacteriales</taxon>
        <taxon>Crocinitomicaceae</taxon>
        <taxon>Wandonia</taxon>
    </lineage>
</organism>
<evidence type="ECO:0000313" key="1">
    <source>
        <dbReference type="EMBL" id="GAA0874544.1"/>
    </source>
</evidence>
<protein>
    <submittedName>
        <fullName evidence="1">Protein-tyrosine-phosphatase</fullName>
    </submittedName>
</protein>
<comment type="caution">
    <text evidence="1">The sequence shown here is derived from an EMBL/GenBank/DDBJ whole genome shotgun (WGS) entry which is preliminary data.</text>
</comment>
<dbReference type="Proteomes" id="UP001501126">
    <property type="component" value="Unassembled WGS sequence"/>
</dbReference>
<dbReference type="PANTHER" id="PTHR43428:SF1">
    <property type="entry name" value="ARSENATE REDUCTASE"/>
    <property type="match status" value="1"/>
</dbReference>
<dbReference type="PANTHER" id="PTHR43428">
    <property type="entry name" value="ARSENATE REDUCTASE"/>
    <property type="match status" value="1"/>
</dbReference>
<name>A0ABP3Y1F7_9FLAO</name>
<accession>A0ABP3Y1F7</accession>
<dbReference type="SUPFAM" id="SSF52788">
    <property type="entry name" value="Phosphotyrosine protein phosphatases I"/>
    <property type="match status" value="1"/>
</dbReference>
<dbReference type="RefSeq" id="WP_343785441.1">
    <property type="nucleotide sequence ID" value="NZ_BAAAFH010000003.1"/>
</dbReference>
<dbReference type="EMBL" id="BAAAFH010000003">
    <property type="protein sequence ID" value="GAA0874544.1"/>
    <property type="molecule type" value="Genomic_DNA"/>
</dbReference>
<reference evidence="2" key="1">
    <citation type="journal article" date="2019" name="Int. J. Syst. Evol. Microbiol.">
        <title>The Global Catalogue of Microorganisms (GCM) 10K type strain sequencing project: providing services to taxonomists for standard genome sequencing and annotation.</title>
        <authorList>
            <consortium name="The Broad Institute Genomics Platform"/>
            <consortium name="The Broad Institute Genome Sequencing Center for Infectious Disease"/>
            <person name="Wu L."/>
            <person name="Ma J."/>
        </authorList>
    </citation>
    <scope>NUCLEOTIDE SEQUENCE [LARGE SCALE GENOMIC DNA]</scope>
    <source>
        <strain evidence="2">JCM 16083</strain>
    </source>
</reference>
<dbReference type="Gene3D" id="3.40.50.2300">
    <property type="match status" value="1"/>
</dbReference>